<dbReference type="EMBL" id="JACJTE010000004">
    <property type="protein sequence ID" value="MBD2560079.1"/>
    <property type="molecule type" value="Genomic_DNA"/>
</dbReference>
<dbReference type="Proteomes" id="UP000604661">
    <property type="component" value="Unassembled WGS sequence"/>
</dbReference>
<name>A0ABR8ET56_NOSLI</name>
<accession>A0ABR8ET56</accession>
<proteinExistence type="predicted"/>
<evidence type="ECO:0000313" key="2">
    <source>
        <dbReference type="Proteomes" id="UP000604661"/>
    </source>
</evidence>
<dbReference type="RefSeq" id="WP_190891631.1">
    <property type="nucleotide sequence ID" value="NZ_JACJTE010000004.1"/>
</dbReference>
<gene>
    <name evidence="1" type="ORF">H6G95_05475</name>
</gene>
<evidence type="ECO:0000313" key="1">
    <source>
        <dbReference type="EMBL" id="MBD2560079.1"/>
    </source>
</evidence>
<sequence length="73" mass="8525">MSNYQEVLLQAQSLTPEEQVRLIEELSSLIRQQVTMIPKQKHSILELRGLGKEIWNGIDAQEYINQERDSWNG</sequence>
<reference evidence="1 2" key="1">
    <citation type="journal article" date="2020" name="ISME J.">
        <title>Comparative genomics reveals insights into cyanobacterial evolution and habitat adaptation.</title>
        <authorList>
            <person name="Chen M.Y."/>
            <person name="Teng W.K."/>
            <person name="Zhao L."/>
            <person name="Hu C.X."/>
            <person name="Zhou Y.K."/>
            <person name="Han B.P."/>
            <person name="Song L.R."/>
            <person name="Shu W.S."/>
        </authorList>
    </citation>
    <scope>NUCLEOTIDE SEQUENCE [LARGE SCALE GENOMIC DNA]</scope>
    <source>
        <strain evidence="1 2">FACHB-391</strain>
    </source>
</reference>
<organism evidence="1 2">
    <name type="scientific">Nostoc linckia FACHB-391</name>
    <dbReference type="NCBI Taxonomy" id="2692906"/>
    <lineage>
        <taxon>Bacteria</taxon>
        <taxon>Bacillati</taxon>
        <taxon>Cyanobacteriota</taxon>
        <taxon>Cyanophyceae</taxon>
        <taxon>Nostocales</taxon>
        <taxon>Nostocaceae</taxon>
        <taxon>Nostoc</taxon>
    </lineage>
</organism>
<protein>
    <recommendedName>
        <fullName evidence="3">DUF2281 domain-containing protein</fullName>
    </recommendedName>
</protein>
<keyword evidence="2" id="KW-1185">Reference proteome</keyword>
<evidence type="ECO:0008006" key="3">
    <source>
        <dbReference type="Google" id="ProtNLM"/>
    </source>
</evidence>
<comment type="caution">
    <text evidence="1">The sequence shown here is derived from an EMBL/GenBank/DDBJ whole genome shotgun (WGS) entry which is preliminary data.</text>
</comment>